<evidence type="ECO:0000313" key="1">
    <source>
        <dbReference type="EMBL" id="SIN90484.1"/>
    </source>
</evidence>
<evidence type="ECO:0000313" key="2">
    <source>
        <dbReference type="Proteomes" id="UP000184758"/>
    </source>
</evidence>
<keyword evidence="2" id="KW-1185">Reference proteome</keyword>
<name>A0A1N6F5K6_9LACT</name>
<evidence type="ECO:0008006" key="3">
    <source>
        <dbReference type="Google" id="ProtNLM"/>
    </source>
</evidence>
<protein>
    <recommendedName>
        <fullName evidence="3">Transposase</fullName>
    </recommendedName>
</protein>
<dbReference type="EMBL" id="FSRN01000001">
    <property type="protein sequence ID" value="SIN90484.1"/>
    <property type="molecule type" value="Genomic_DNA"/>
</dbReference>
<reference evidence="2" key="1">
    <citation type="submission" date="2016-11" db="EMBL/GenBank/DDBJ databases">
        <authorList>
            <person name="Varghese N."/>
            <person name="Submissions S."/>
        </authorList>
    </citation>
    <scope>NUCLEOTIDE SEQUENCE [LARGE SCALE GENOMIC DNA]</scope>
    <source>
        <strain evidence="2">313</strain>
    </source>
</reference>
<sequence>MSIITEEMRVRKKMCEFAVKYGVTKAAIRYQTNHQFVYRQLKKYGGTVESLALRSRKPKSAHPNEHTIEEMALIKKKYSRFAYEGLVEVYERRLFKKL</sequence>
<dbReference type="eggNOG" id="ENOG5032W06">
    <property type="taxonomic scope" value="Bacteria"/>
</dbReference>
<proteinExistence type="predicted"/>
<dbReference type="STRING" id="28230.SAMN05878443_0411"/>
<dbReference type="Proteomes" id="UP000184758">
    <property type="component" value="Unassembled WGS sequence"/>
</dbReference>
<gene>
    <name evidence="1" type="ORF">SAMN05878443_0411</name>
</gene>
<accession>A0A1N6F5K6</accession>
<organism evidence="1 2">
    <name type="scientific">Carnobacterium alterfunditum</name>
    <dbReference type="NCBI Taxonomy" id="28230"/>
    <lineage>
        <taxon>Bacteria</taxon>
        <taxon>Bacillati</taxon>
        <taxon>Bacillota</taxon>
        <taxon>Bacilli</taxon>
        <taxon>Lactobacillales</taxon>
        <taxon>Carnobacteriaceae</taxon>
        <taxon>Carnobacterium</taxon>
    </lineage>
</organism>
<dbReference type="AlphaFoldDB" id="A0A1N6F5K6"/>
<dbReference type="RefSeq" id="WP_211249823.1">
    <property type="nucleotide sequence ID" value="NZ_FSRN01000001.1"/>
</dbReference>